<comment type="caution">
    <text evidence="24">The sequence shown here is derived from an EMBL/GenBank/DDBJ whole genome shotgun (WGS) entry which is preliminary data.</text>
</comment>
<evidence type="ECO:0000256" key="9">
    <source>
        <dbReference type="ARBA" id="ARBA00022643"/>
    </source>
</evidence>
<dbReference type="InterPro" id="IPR013785">
    <property type="entry name" value="Aldolase_TIM"/>
</dbReference>
<dbReference type="GO" id="GO:0010181">
    <property type="term" value="F:FMN binding"/>
    <property type="evidence" value="ECO:0007669"/>
    <property type="project" value="InterPro"/>
</dbReference>
<accession>A0A286UVQ5</accession>
<evidence type="ECO:0000256" key="22">
    <source>
        <dbReference type="SAM" id="MobiDB-lite"/>
    </source>
</evidence>
<dbReference type="Pfam" id="PF00310">
    <property type="entry name" value="GATase_2"/>
    <property type="match status" value="2"/>
</dbReference>
<dbReference type="FunFam" id="3.20.20.70:FF:000017">
    <property type="entry name" value="Glutamate synthase [NADH], amyloplastic"/>
    <property type="match status" value="1"/>
</dbReference>
<evidence type="ECO:0000256" key="6">
    <source>
        <dbReference type="ARBA" id="ARBA00009716"/>
    </source>
</evidence>
<dbReference type="GO" id="GO:0050660">
    <property type="term" value="F:flavin adenine dinucleotide binding"/>
    <property type="evidence" value="ECO:0007669"/>
    <property type="project" value="InterPro"/>
</dbReference>
<dbReference type="Gene3D" id="3.50.50.60">
    <property type="entry name" value="FAD/NAD(P)-binding domain"/>
    <property type="match status" value="2"/>
</dbReference>
<dbReference type="PANTHER" id="PTHR43100">
    <property type="entry name" value="GLUTAMATE SYNTHASE [NADPH] SMALL CHAIN"/>
    <property type="match status" value="1"/>
</dbReference>
<evidence type="ECO:0000256" key="18">
    <source>
        <dbReference type="ARBA" id="ARBA00024383"/>
    </source>
</evidence>
<dbReference type="SUPFAM" id="SSF46548">
    <property type="entry name" value="alpha-helical ferredoxin"/>
    <property type="match status" value="1"/>
</dbReference>
<comment type="pathway">
    <text evidence="4">Nitrogen metabolism.</text>
</comment>
<dbReference type="FunFam" id="3.40.50.720:FF:000113">
    <property type="entry name" value="Glutamate synthase [NADH], amyloplastic"/>
    <property type="match status" value="1"/>
</dbReference>
<dbReference type="InterPro" id="IPR017932">
    <property type="entry name" value="GATase_2_dom"/>
</dbReference>
<dbReference type="GO" id="GO:0016040">
    <property type="term" value="F:glutamate synthase (NADH) activity"/>
    <property type="evidence" value="ECO:0007669"/>
    <property type="project" value="UniProtKB-EC"/>
</dbReference>
<comment type="pathway">
    <text evidence="3">Energy metabolism; nitrogen metabolism.</text>
</comment>
<dbReference type="InterPro" id="IPR002932">
    <property type="entry name" value="Glu_synthdom"/>
</dbReference>
<dbReference type="PANTHER" id="PTHR43100:SF1">
    <property type="entry name" value="GLUTAMATE SYNTHASE [NADPH] SMALL CHAIN"/>
    <property type="match status" value="1"/>
</dbReference>
<evidence type="ECO:0000256" key="3">
    <source>
        <dbReference type="ARBA" id="ARBA00004802"/>
    </source>
</evidence>
<evidence type="ECO:0000256" key="13">
    <source>
        <dbReference type="ARBA" id="ARBA00023002"/>
    </source>
</evidence>
<gene>
    <name evidence="24" type="ORF">PNOK_0066000</name>
</gene>
<organism evidence="24 25">
    <name type="scientific">Pyrrhoderma noxium</name>
    <dbReference type="NCBI Taxonomy" id="2282107"/>
    <lineage>
        <taxon>Eukaryota</taxon>
        <taxon>Fungi</taxon>
        <taxon>Dikarya</taxon>
        <taxon>Basidiomycota</taxon>
        <taxon>Agaricomycotina</taxon>
        <taxon>Agaricomycetes</taxon>
        <taxon>Hymenochaetales</taxon>
        <taxon>Hymenochaetaceae</taxon>
        <taxon>Pyrrhoderma</taxon>
    </lineage>
</organism>
<dbReference type="InterPro" id="IPR012220">
    <property type="entry name" value="Glu_synth_euk"/>
</dbReference>
<dbReference type="PRINTS" id="PR00419">
    <property type="entry name" value="ADXRDTASE"/>
</dbReference>
<evidence type="ECO:0000256" key="5">
    <source>
        <dbReference type="ARBA" id="ARBA00004944"/>
    </source>
</evidence>
<dbReference type="FunCoup" id="A0A286UVQ5">
    <property type="interactions" value="156"/>
</dbReference>
<dbReference type="PIRSF" id="PIRSF000187">
    <property type="entry name" value="GOGAT"/>
    <property type="match status" value="1"/>
</dbReference>
<comment type="cofactor">
    <cofactor evidence="2">
        <name>FAD</name>
        <dbReference type="ChEBI" id="CHEBI:57692"/>
    </cofactor>
</comment>
<keyword evidence="12" id="KW-0315">Glutamine amidotransferase</keyword>
<dbReference type="InterPro" id="IPR028261">
    <property type="entry name" value="DPD_II"/>
</dbReference>
<feature type="domain" description="Glutamine amidotransferase type-2" evidence="23">
    <location>
        <begin position="61"/>
        <end position="445"/>
    </location>
</feature>
<evidence type="ECO:0000256" key="14">
    <source>
        <dbReference type="ARBA" id="ARBA00023004"/>
    </source>
</evidence>
<dbReference type="SUPFAM" id="SSF51395">
    <property type="entry name" value="FMN-linked oxidoreductases"/>
    <property type="match status" value="1"/>
</dbReference>
<feature type="binding site" evidence="21">
    <location>
        <position position="1172"/>
    </location>
    <ligand>
        <name>[3Fe-4S] cluster</name>
        <dbReference type="ChEBI" id="CHEBI:21137"/>
    </ligand>
</feature>
<keyword evidence="17 21" id="KW-0003">3Fe-4S</keyword>
<evidence type="ECO:0000256" key="4">
    <source>
        <dbReference type="ARBA" id="ARBA00004909"/>
    </source>
</evidence>
<dbReference type="SUPFAM" id="SSF51971">
    <property type="entry name" value="Nucleotide-binding domain"/>
    <property type="match status" value="2"/>
</dbReference>
<sequence>MATSLKNQRYIRNEELPLVDEIASSDNIAGFNAVQRDPESWAGAAPANQGLYLNENDKDSCGVGFICHIKGEPSHKIVSDARQLLCAMTHRGAVGADSRDGDGAGVMTGIPHQFFKREAERDIGCVLPEPGQYAVGNVFFKPSDPVELQREQSLFSKIADDLNLRVLGWREVPTDGSILGPAASSKEPLILQPFVVLREHYGDGNVSQNGSFDRKHFERQLYILRKHATHRITLAKWFYVCSLSTTNIVYKGQLSPPQVYNYYHDLNHVLYRSHFALVHSRFSTNTFPSWDRAQPMRWAAHNGEINTLDLLYPIIESGGSDSAAFDNVLELLVVNGVVTLPQAVMMLIPEAWHGNDLMEPEKRAFYNWASCLQEPWDGPALFTFSDGRYCGANLDRNGLRPCRYIVTNEDIMVCASEVGAVHIPPEKVVSKGRLKPGRMLLVDTEEGRIVDDKELKLTTARSKPFASWVEANILHVPNIVKRVQRMHSVAPRIDDAPLSLDPKLLAFGYTIEQLHLLMLPMVTDGKEALGSMGNDAPIACMATQPRIIYDYFRQLFAQVTNPPIDPIRENIVMSLECYVGPEGNLLEMKPEQCHRIFLPSPILTIEEINAMKNLKSAYTTWPSITIDITFPKSEGLPGYVAALDRVFAEVSQAVDDGVKVIILSDRSVSPERVAVSALAACGGVHHHLVQQKKRSKVALMVETGEAREVHHFCVLVGYGADAICPYLAMEAIHKIGRENLIKGDKTVEQLMDNYRHSVDNGILKVMSKMGISTLQSYKAAQIFEALGLHEDVIAKCFIGTASRVQGATFELLAMDAFELHERGWPTRDTVIPPGMPESGEYHWRDGGEAHINDPTGIANLQDAVREKNQGAYDAYARNANEQVKSVTLRGLLDFKFENSTPIPIEQVEPWNEIVRRFVTGAMSYGSISMEAHSTLAVAMNRLGGKSNTGEGGEDAERSVTLPNGDSMRSAIKQVASGRFGVTSNYLSDADELQIKMAQGAKPGEGGELPGHKVSQSIARTRHSTAGVGLISPPPHHDIYSIEDLKQLIYDLKCANPRSRVSVKLVSEVGVGIVASGVAKAKADHILISGHDGGTGASRWTGIKYAGLPWELGLAETHQTLVLNDLRGRVTVQTDGQIRTGRDIAIACLLGAEEWGFATTPLIAMGCIMMRKCHLNTCPVGIATQDPNLRAKFAGQPEQVINFFYYLAEDLRGYMAKLGFRTINEMVGRADMLKVNESLRTPKTKYLDLSAVLKPAWQMRPGAATYKVRQQDHKLYVRLDNKFIDESEPALTKGLPVHIECDVVNTDRALGTSLSYKVSKLYGEEGLPKDTIHIYMRGSAGQSCGAFLAPGITIELEGDCNDYVGKGLSGGRLIVYPPKSSTFKAEENIIVGNVCLYGATSGEAFIRGVAAERFAVRNSGANAVVEGTGDHGCEYMTGGRVVVLGTTGRNFAAGMSGGIAYVLDTAHTFASKVNMEMVELGKVTDPREIALLRSLIEDHRHYTGSEVADRVLHDFHHLLPLFVRVMPFDYKRVLEEQAAREREEKARFSVIDLVPSRTASQVDLASENIENLLQHREPLSAALTPSRPRSKERTEASLVDLEDSMLDESASKQRMQKLDKVKGFMKYKRLGEAYRPPRKRVKDWKELSTRLTESELKYQTARCMDCGVPFCQSDSGCPISNIIPKWNDLVFKGQWQDALNRLLMTNNFPEFTGRVCPAPCEGACVLGINEQPVGIKSIECAIIDKGFEMGWMTPKIPQHRTGKRVAVIGSGPAGLACADQLNKAGHLVTVFDRNDRMGGLLMYGIPNMKLDKSVVQRRLDLMAAEGVTFVPNMNIGKDVDVNQLRSEFDALVLATGATWPRDLKIENRNVDGIHFAMEYLQLNTASLLDSNLENGNYISAKGKDVIVIGGGDTGNDCIGTAMRHGAKSVTNFELLPQPPASRGRDNPWPQWPRIFRTDYGHTEVAAHFGNDPREYCISTKEFVVDEDGKLKGLNTVRVEWTKESGGRWKMEEVPGSEKFFPAQLVFLALGFLGPENDVIKALGIKQDGRSNIQTPIKKYSTNVEGVFAAGDCRRGQSLIVWGINEGRGAAAEVDAWLTDGATRLPSAGGIKTRRFVPPPVKPPGAYLLEVEA</sequence>
<comment type="cofactor">
    <cofactor evidence="21">
        <name>[3Fe-4S] cluster</name>
        <dbReference type="ChEBI" id="CHEBI:21137"/>
    </cofactor>
    <text evidence="21">Binds 1 [3Fe-4S] cluster.</text>
</comment>
<keyword evidence="13" id="KW-0560">Oxidoreductase</keyword>
<dbReference type="PROSITE" id="PS51278">
    <property type="entry name" value="GATASE_TYPE_2"/>
    <property type="match status" value="1"/>
</dbReference>
<dbReference type="Proteomes" id="UP000217199">
    <property type="component" value="Unassembled WGS sequence"/>
</dbReference>
<dbReference type="Gene3D" id="2.160.20.60">
    <property type="entry name" value="Glutamate synthase, alpha subunit, C-terminal domain"/>
    <property type="match status" value="1"/>
</dbReference>
<evidence type="ECO:0000256" key="16">
    <source>
        <dbReference type="ARBA" id="ARBA00023164"/>
    </source>
</evidence>
<dbReference type="GO" id="GO:0097054">
    <property type="term" value="P:L-glutamate biosynthetic process"/>
    <property type="evidence" value="ECO:0007669"/>
    <property type="project" value="UniProtKB-UniPathway"/>
</dbReference>
<dbReference type="FunFam" id="2.160.20.60:FF:000001">
    <property type="entry name" value="Glutamate synthase, large subunit"/>
    <property type="match status" value="1"/>
</dbReference>
<evidence type="ECO:0000313" key="24">
    <source>
        <dbReference type="EMBL" id="PAV23592.1"/>
    </source>
</evidence>
<dbReference type="NCBIfam" id="TIGR01317">
    <property type="entry name" value="GOGAT_sm_gam"/>
    <property type="match status" value="1"/>
</dbReference>
<feature type="binding site" evidence="21">
    <location>
        <position position="1166"/>
    </location>
    <ligand>
        <name>[3Fe-4S] cluster</name>
        <dbReference type="ChEBI" id="CHEBI:21137"/>
    </ligand>
</feature>
<dbReference type="InterPro" id="IPR006005">
    <property type="entry name" value="Glut_synth_ssu1"/>
</dbReference>
<dbReference type="FunFam" id="1.10.1060.10:FF:000006">
    <property type="entry name" value="Glutamate synthase (NADPH/NADH)"/>
    <property type="match status" value="1"/>
</dbReference>
<dbReference type="FunFam" id="3.20.20.70:FF:000031">
    <property type="entry name" value="Glutamate synthase 1 [NADH]"/>
    <property type="match status" value="1"/>
</dbReference>
<dbReference type="UniPathway" id="UPA00634">
    <property type="reaction ID" value="UER00690"/>
</dbReference>
<feature type="region of interest" description="Disordered" evidence="22">
    <location>
        <begin position="944"/>
        <end position="963"/>
    </location>
</feature>
<evidence type="ECO:0000256" key="12">
    <source>
        <dbReference type="ARBA" id="ARBA00022962"/>
    </source>
</evidence>
<dbReference type="InterPro" id="IPR006982">
    <property type="entry name" value="Glu_synth_centr_N"/>
</dbReference>
<comment type="cofactor">
    <cofactor evidence="1">
        <name>FMN</name>
        <dbReference type="ChEBI" id="CHEBI:58210"/>
    </cofactor>
</comment>
<dbReference type="Pfam" id="PF01645">
    <property type="entry name" value="Glu_synthase"/>
    <property type="match status" value="1"/>
</dbReference>
<reference evidence="24 25" key="1">
    <citation type="journal article" date="2017" name="Mol. Ecol.">
        <title>Comparative and population genomic landscape of Phellinus noxius: A hypervariable fungus causing root rot in trees.</title>
        <authorList>
            <person name="Chung C.L."/>
            <person name="Lee T.J."/>
            <person name="Akiba M."/>
            <person name="Lee H.H."/>
            <person name="Kuo T.H."/>
            <person name="Liu D."/>
            <person name="Ke H.M."/>
            <person name="Yokoi T."/>
            <person name="Roa M.B."/>
            <person name="Lu M.J."/>
            <person name="Chang Y.Y."/>
            <person name="Ann P.J."/>
            <person name="Tsai J.N."/>
            <person name="Chen C.Y."/>
            <person name="Tzean S.S."/>
            <person name="Ota Y."/>
            <person name="Hattori T."/>
            <person name="Sahashi N."/>
            <person name="Liou R.F."/>
            <person name="Kikuchi T."/>
            <person name="Tsai I.J."/>
        </authorList>
    </citation>
    <scope>NUCLEOTIDE SEQUENCE [LARGE SCALE GENOMIC DNA]</scope>
    <source>
        <strain evidence="24 25">FFPRI411160</strain>
    </source>
</reference>
<evidence type="ECO:0000256" key="17">
    <source>
        <dbReference type="ARBA" id="ARBA00023291"/>
    </source>
</evidence>
<dbReference type="GO" id="GO:0016639">
    <property type="term" value="F:oxidoreductase activity, acting on the CH-NH2 group of donors, NAD or NADP as acceptor"/>
    <property type="evidence" value="ECO:0007669"/>
    <property type="project" value="InterPro"/>
</dbReference>
<evidence type="ECO:0000313" key="25">
    <source>
        <dbReference type="Proteomes" id="UP000217199"/>
    </source>
</evidence>
<dbReference type="InterPro" id="IPR023753">
    <property type="entry name" value="FAD/NAD-binding_dom"/>
</dbReference>
<dbReference type="STRING" id="2282107.A0A286UVQ5"/>
<keyword evidence="15 21" id="KW-0411">Iron-sulfur</keyword>
<dbReference type="Gene3D" id="3.60.20.10">
    <property type="entry name" value="Glutamine Phosphoribosylpyrophosphate, subunit 1, domain 1"/>
    <property type="match status" value="1"/>
</dbReference>
<feature type="binding site" evidence="21">
    <location>
        <position position="1177"/>
    </location>
    <ligand>
        <name>[3Fe-4S] cluster</name>
        <dbReference type="ChEBI" id="CHEBI:21137"/>
    </ligand>
</feature>
<evidence type="ECO:0000256" key="19">
    <source>
        <dbReference type="ARBA" id="ARBA00048867"/>
    </source>
</evidence>
<dbReference type="UniPathway" id="UPA00045"/>
<evidence type="ECO:0000256" key="20">
    <source>
        <dbReference type="PIRSR" id="PIRSR000187-1"/>
    </source>
</evidence>
<dbReference type="InterPro" id="IPR051394">
    <property type="entry name" value="Glutamate_Synthase"/>
</dbReference>
<dbReference type="EMBL" id="NBII01000001">
    <property type="protein sequence ID" value="PAV23592.1"/>
    <property type="molecule type" value="Genomic_DNA"/>
</dbReference>
<dbReference type="GO" id="GO:0005506">
    <property type="term" value="F:iron ion binding"/>
    <property type="evidence" value="ECO:0007669"/>
    <property type="project" value="InterPro"/>
</dbReference>
<dbReference type="OrthoDB" id="4327079at2759"/>
<dbReference type="InterPro" id="IPR002489">
    <property type="entry name" value="Glu_synth_asu_C"/>
</dbReference>
<evidence type="ECO:0000256" key="11">
    <source>
        <dbReference type="ARBA" id="ARBA00022827"/>
    </source>
</evidence>
<dbReference type="Gene3D" id="3.20.20.70">
    <property type="entry name" value="Aldolase class I"/>
    <property type="match status" value="2"/>
</dbReference>
<dbReference type="GO" id="GO:0019676">
    <property type="term" value="P:ammonia assimilation cycle"/>
    <property type="evidence" value="ECO:0007669"/>
    <property type="project" value="UniProtKB-ARBA"/>
</dbReference>
<keyword evidence="16" id="KW-0314">Glutamate biosynthesis</keyword>
<keyword evidence="9" id="KW-0288">FMN</keyword>
<evidence type="ECO:0000256" key="7">
    <source>
        <dbReference type="ARBA" id="ARBA00022605"/>
    </source>
</evidence>
<dbReference type="InterPro" id="IPR036485">
    <property type="entry name" value="Glu_synth_asu_C_sf"/>
</dbReference>
<protein>
    <recommendedName>
        <fullName evidence="18">glutamate synthase (NADH)</fullName>
        <ecNumber evidence="18">1.4.1.14</ecNumber>
    </recommendedName>
</protein>
<dbReference type="Pfam" id="PF07992">
    <property type="entry name" value="Pyr_redox_2"/>
    <property type="match status" value="1"/>
</dbReference>
<dbReference type="CDD" id="cd00982">
    <property type="entry name" value="gltB_C"/>
    <property type="match status" value="1"/>
</dbReference>
<evidence type="ECO:0000256" key="21">
    <source>
        <dbReference type="PIRSR" id="PIRSR000187-2"/>
    </source>
</evidence>
<evidence type="ECO:0000256" key="15">
    <source>
        <dbReference type="ARBA" id="ARBA00023014"/>
    </source>
</evidence>
<dbReference type="CDD" id="cd02808">
    <property type="entry name" value="GltS_FMN"/>
    <property type="match status" value="1"/>
</dbReference>
<evidence type="ECO:0000256" key="10">
    <source>
        <dbReference type="ARBA" id="ARBA00022723"/>
    </source>
</evidence>
<keyword evidence="25" id="KW-1185">Reference proteome</keyword>
<dbReference type="InterPro" id="IPR036188">
    <property type="entry name" value="FAD/NAD-bd_sf"/>
</dbReference>
<dbReference type="SUPFAM" id="SSF56235">
    <property type="entry name" value="N-terminal nucleophile aminohydrolases (Ntn hydrolases)"/>
    <property type="match status" value="1"/>
</dbReference>
<evidence type="ECO:0000256" key="8">
    <source>
        <dbReference type="ARBA" id="ARBA00022630"/>
    </source>
</evidence>
<dbReference type="Pfam" id="PF04898">
    <property type="entry name" value="Glu_syn_central"/>
    <property type="match status" value="1"/>
</dbReference>
<keyword evidence="7" id="KW-0028">Amino-acid biosynthesis</keyword>
<proteinExistence type="inferred from homology"/>
<dbReference type="EC" id="1.4.1.14" evidence="18"/>
<keyword evidence="14" id="KW-0408">Iron</keyword>
<evidence type="ECO:0000256" key="1">
    <source>
        <dbReference type="ARBA" id="ARBA00001917"/>
    </source>
</evidence>
<keyword evidence="8" id="KW-0285">Flavoprotein</keyword>
<name>A0A286UVQ5_9AGAM</name>
<dbReference type="Pfam" id="PF01493">
    <property type="entry name" value="GXGXG"/>
    <property type="match status" value="1"/>
</dbReference>
<keyword evidence="10" id="KW-0479">Metal-binding</keyword>
<comment type="catalytic activity">
    <reaction evidence="19">
        <text>2 L-glutamate + NAD(+) = L-glutamine + 2-oxoglutarate + NADH + H(+)</text>
        <dbReference type="Rhea" id="RHEA:13753"/>
        <dbReference type="ChEBI" id="CHEBI:15378"/>
        <dbReference type="ChEBI" id="CHEBI:16810"/>
        <dbReference type="ChEBI" id="CHEBI:29985"/>
        <dbReference type="ChEBI" id="CHEBI:57540"/>
        <dbReference type="ChEBI" id="CHEBI:57945"/>
        <dbReference type="ChEBI" id="CHEBI:58359"/>
        <dbReference type="EC" id="1.4.1.14"/>
    </reaction>
</comment>
<dbReference type="Pfam" id="PF14691">
    <property type="entry name" value="Fer4_20"/>
    <property type="match status" value="1"/>
</dbReference>
<keyword evidence="11" id="KW-0274">FAD</keyword>
<dbReference type="InterPro" id="IPR029055">
    <property type="entry name" value="Ntn_hydrolases_N"/>
</dbReference>
<evidence type="ECO:0000256" key="2">
    <source>
        <dbReference type="ARBA" id="ARBA00001974"/>
    </source>
</evidence>
<dbReference type="GO" id="GO:0051538">
    <property type="term" value="F:3 iron, 4 sulfur cluster binding"/>
    <property type="evidence" value="ECO:0007669"/>
    <property type="project" value="UniProtKB-KW"/>
</dbReference>
<dbReference type="Gene3D" id="1.10.1060.10">
    <property type="entry name" value="Alpha-helical ferredoxin"/>
    <property type="match status" value="1"/>
</dbReference>
<feature type="active site" description="For GATase activity" evidence="20">
    <location>
        <position position="61"/>
    </location>
</feature>
<comment type="similarity">
    <text evidence="6">Belongs to the glutamate synthase family.</text>
</comment>
<dbReference type="CDD" id="cd00713">
    <property type="entry name" value="GltS"/>
    <property type="match status" value="1"/>
</dbReference>
<comment type="pathway">
    <text evidence="5">Amino-acid biosynthesis; L-glutamate biosynthesis via GLT pathway; L-glutamate from 2-oxoglutarate and L-glutamine (NAD(+) route): step 1/1.</text>
</comment>
<dbReference type="SUPFAM" id="SSF69336">
    <property type="entry name" value="Alpha subunit of glutamate synthase, C-terminal domain"/>
    <property type="match status" value="1"/>
</dbReference>
<dbReference type="FunFam" id="3.50.50.60:FF:000207">
    <property type="entry name" value="Glutamate synthase"/>
    <property type="match status" value="1"/>
</dbReference>
<evidence type="ECO:0000259" key="23">
    <source>
        <dbReference type="PROSITE" id="PS51278"/>
    </source>
</evidence>
<dbReference type="FunFam" id="3.50.50.60:FF:000124">
    <property type="entry name" value="Glutamate synthase small subunit"/>
    <property type="match status" value="1"/>
</dbReference>
<dbReference type="InParanoid" id="A0A286UVQ5"/>
<dbReference type="InterPro" id="IPR009051">
    <property type="entry name" value="Helical_ferredxn"/>
</dbReference>
<dbReference type="NCBIfam" id="NF008730">
    <property type="entry name" value="PRK11750.1"/>
    <property type="match status" value="1"/>
</dbReference>